<dbReference type="PROSITE" id="PS50103">
    <property type="entry name" value="ZF_C3H1"/>
    <property type="match status" value="2"/>
</dbReference>
<evidence type="ECO:0000256" key="1">
    <source>
        <dbReference type="PROSITE-ProRule" id="PRU00723"/>
    </source>
</evidence>
<keyword evidence="1" id="KW-0863">Zinc-finger</keyword>
<dbReference type="InterPro" id="IPR057683">
    <property type="entry name" value="DUF7923"/>
</dbReference>
<dbReference type="Gene3D" id="4.10.1000.10">
    <property type="entry name" value="Zinc finger, CCCH-type"/>
    <property type="match status" value="1"/>
</dbReference>
<evidence type="ECO:0000256" key="2">
    <source>
        <dbReference type="SAM" id="MobiDB-lite"/>
    </source>
</evidence>
<organism evidence="4 5">
    <name type="scientific">Melanopsichium pennsylvanicum</name>
    <dbReference type="NCBI Taxonomy" id="63383"/>
    <lineage>
        <taxon>Eukaryota</taxon>
        <taxon>Fungi</taxon>
        <taxon>Dikarya</taxon>
        <taxon>Basidiomycota</taxon>
        <taxon>Ustilaginomycotina</taxon>
        <taxon>Ustilaginomycetes</taxon>
        <taxon>Ustilaginales</taxon>
        <taxon>Ustilaginaceae</taxon>
        <taxon>Melanopsichium</taxon>
    </lineage>
</organism>
<dbReference type="AlphaFoldDB" id="A0AAJ5C448"/>
<dbReference type="InterPro" id="IPR000571">
    <property type="entry name" value="Znf_CCCH"/>
</dbReference>
<dbReference type="GO" id="GO:0008270">
    <property type="term" value="F:zinc ion binding"/>
    <property type="evidence" value="ECO:0007669"/>
    <property type="project" value="UniProtKB-KW"/>
</dbReference>
<name>A0AAJ5C448_9BASI</name>
<feature type="domain" description="C3H1-type" evidence="3">
    <location>
        <begin position="553"/>
        <end position="578"/>
    </location>
</feature>
<dbReference type="Pfam" id="PF25540">
    <property type="entry name" value="DUF7923"/>
    <property type="match status" value="1"/>
</dbReference>
<feature type="domain" description="C3H1-type" evidence="3">
    <location>
        <begin position="513"/>
        <end position="542"/>
    </location>
</feature>
<proteinExistence type="predicted"/>
<protein>
    <recommendedName>
        <fullName evidence="3">C3H1-type domain-containing protein</fullName>
    </recommendedName>
</protein>
<reference evidence="4" key="1">
    <citation type="submission" date="2023-10" db="EMBL/GenBank/DDBJ databases">
        <authorList>
            <person name="Guldener U."/>
        </authorList>
    </citation>
    <scope>NUCLEOTIDE SEQUENCE</scope>
    <source>
        <strain evidence="4">Mp4</strain>
    </source>
</reference>
<feature type="zinc finger region" description="C3H1-type" evidence="1">
    <location>
        <begin position="513"/>
        <end position="542"/>
    </location>
</feature>
<keyword evidence="1" id="KW-0862">Zinc</keyword>
<feature type="compositionally biased region" description="Basic and acidic residues" evidence="2">
    <location>
        <begin position="47"/>
        <end position="63"/>
    </location>
</feature>
<dbReference type="PANTHER" id="PTHR37543:SF1">
    <property type="entry name" value="CCCH ZINC FINGER DNA BINDING PROTEIN (AFU_ORTHOLOGUE AFUA_5G12760)"/>
    <property type="match status" value="1"/>
</dbReference>
<feature type="compositionally biased region" description="Basic and acidic residues" evidence="2">
    <location>
        <begin position="95"/>
        <end position="108"/>
    </location>
</feature>
<evidence type="ECO:0000313" key="5">
    <source>
        <dbReference type="Proteomes" id="UP001294444"/>
    </source>
</evidence>
<dbReference type="EMBL" id="OAPG01000003">
    <property type="protein sequence ID" value="SNX83129.1"/>
    <property type="molecule type" value="Genomic_DNA"/>
</dbReference>
<feature type="compositionally biased region" description="Polar residues" evidence="2">
    <location>
        <begin position="27"/>
        <end position="43"/>
    </location>
</feature>
<evidence type="ECO:0000313" key="4">
    <source>
        <dbReference type="EMBL" id="SNX83129.1"/>
    </source>
</evidence>
<accession>A0AAJ5C448</accession>
<dbReference type="PANTHER" id="PTHR37543">
    <property type="entry name" value="CCCH ZINC FINGER DNA BINDING PROTEIN (AFU_ORTHOLOGUE AFUA_5G12760)"/>
    <property type="match status" value="1"/>
</dbReference>
<feature type="region of interest" description="Disordered" evidence="2">
    <location>
        <begin position="26"/>
        <end position="108"/>
    </location>
</feature>
<dbReference type="Proteomes" id="UP001294444">
    <property type="component" value="Unassembled WGS sequence"/>
</dbReference>
<gene>
    <name evidence="4" type="ORF">MEPE_01835</name>
</gene>
<keyword evidence="1" id="KW-0479">Metal-binding</keyword>
<feature type="zinc finger region" description="C3H1-type" evidence="1">
    <location>
        <begin position="553"/>
        <end position="578"/>
    </location>
</feature>
<evidence type="ECO:0000259" key="3">
    <source>
        <dbReference type="PROSITE" id="PS50103"/>
    </source>
</evidence>
<sequence length="578" mass="64596">MLGTTSARKARVIASGCASLSKLLSPAAQSRTWLPNRAASTATPPLPKRESDSQDKGGAERLGNKSAGQQGIPPVQITGPKSERQVIRGSAHIQAKKDLHASYKGKEKGTQAKNFESYKNAIKRSANVDRAAQRQTQRLSDRLKTIYESSSRYAEPIADGESDAIVSDNPIEEAPPEDPLASVQEHLRAFFAKKSGSRPSLLSNDLPFETPRRNAEIESQAYNDLDFGLMTAGVIRDYEASQAQEAEQVPLKFTRPTLSDLQKAELDEFIGLYQSDTAWDPNKDYTLMQDGPPRESYLTSVLKKDPRKFIIVILDGDNLLFDPRHMTKGYEGGKFVYKELRTRIAKKHQLIPHLLDLRVRIFCALSPLSLVLNLSRIVRREIFYDFLQGIIDSSLHNYVVNVGRGDQAADMRVKAALADALRDPRCYRAYLGGLDDLGYKEELNTIQETGLLENKVHLVQVPGFAVKSNAYKEYAHRAIDLDYLFKNYGAANMDMLRYDQEARGAADDSGTRTVGSKPCVFHHLSEEGCILGESCTYSHEPISMEYKGRLRSRLKQRKCPNMIRTGECHFGENCLFGI</sequence>
<keyword evidence="5" id="KW-1185">Reference proteome</keyword>
<comment type="caution">
    <text evidence="4">The sequence shown here is derived from an EMBL/GenBank/DDBJ whole genome shotgun (WGS) entry which is preliminary data.</text>
</comment>